<proteinExistence type="predicted"/>
<dbReference type="AlphaFoldDB" id="A0A8H7E131"/>
<protein>
    <submittedName>
        <fullName evidence="2">Uncharacterized protein</fullName>
    </submittedName>
</protein>
<feature type="compositionally biased region" description="Polar residues" evidence="1">
    <location>
        <begin position="41"/>
        <end position="59"/>
    </location>
</feature>
<organism evidence="2 3">
    <name type="scientific">Endocarpon pusillum</name>
    <dbReference type="NCBI Taxonomy" id="364733"/>
    <lineage>
        <taxon>Eukaryota</taxon>
        <taxon>Fungi</taxon>
        <taxon>Dikarya</taxon>
        <taxon>Ascomycota</taxon>
        <taxon>Pezizomycotina</taxon>
        <taxon>Eurotiomycetes</taxon>
        <taxon>Chaetothyriomycetidae</taxon>
        <taxon>Verrucariales</taxon>
        <taxon>Verrucariaceae</taxon>
        <taxon>Endocarpon</taxon>
    </lineage>
</organism>
<comment type="caution">
    <text evidence="2">The sequence shown here is derived from an EMBL/GenBank/DDBJ whole genome shotgun (WGS) entry which is preliminary data.</text>
</comment>
<evidence type="ECO:0000313" key="3">
    <source>
        <dbReference type="Proteomes" id="UP000606974"/>
    </source>
</evidence>
<reference evidence="2" key="1">
    <citation type="submission" date="2020-02" db="EMBL/GenBank/DDBJ databases">
        <authorList>
            <person name="Palmer J.M."/>
        </authorList>
    </citation>
    <scope>NUCLEOTIDE SEQUENCE</scope>
    <source>
        <strain evidence="2">EPUS1.4</strain>
        <tissue evidence="2">Thallus</tissue>
    </source>
</reference>
<dbReference type="PROSITE" id="PS51257">
    <property type="entry name" value="PROKAR_LIPOPROTEIN"/>
    <property type="match status" value="1"/>
</dbReference>
<evidence type="ECO:0000313" key="2">
    <source>
        <dbReference type="EMBL" id="KAF7504193.1"/>
    </source>
</evidence>
<feature type="region of interest" description="Disordered" evidence="1">
    <location>
        <begin position="18"/>
        <end position="110"/>
    </location>
</feature>
<evidence type="ECO:0000256" key="1">
    <source>
        <dbReference type="SAM" id="MobiDB-lite"/>
    </source>
</evidence>
<keyword evidence="3" id="KW-1185">Reference proteome</keyword>
<name>A0A8H7E131_9EURO</name>
<dbReference type="Proteomes" id="UP000606974">
    <property type="component" value="Unassembled WGS sequence"/>
</dbReference>
<accession>A0A8H7E131</accession>
<sequence length="110" mass="12115">MKNEDIFRNPRQTLAQIANDEKQHWPSPMGGSCHEHRAKQDLTSNLRAPDTVSFQSPISPHQPHHSAMTPVPVSSYESLSQSSSCESPRSQRGIGLSTRHPSRGMASTLA</sequence>
<feature type="compositionally biased region" description="Low complexity" evidence="1">
    <location>
        <begin position="71"/>
        <end position="92"/>
    </location>
</feature>
<dbReference type="EMBL" id="JAACFV010000146">
    <property type="protein sequence ID" value="KAF7504193.1"/>
    <property type="molecule type" value="Genomic_DNA"/>
</dbReference>
<gene>
    <name evidence="2" type="ORF">GJ744_002612</name>
</gene>